<evidence type="ECO:0000259" key="5">
    <source>
        <dbReference type="Pfam" id="PF04542"/>
    </source>
</evidence>
<evidence type="ECO:0000256" key="3">
    <source>
        <dbReference type="ARBA" id="ARBA00023125"/>
    </source>
</evidence>
<feature type="domain" description="RNA polymerase sigma-70 region 2" evidence="5">
    <location>
        <begin position="6"/>
        <end position="73"/>
    </location>
</feature>
<dbReference type="NCBIfam" id="TIGR02937">
    <property type="entry name" value="sigma70-ECF"/>
    <property type="match status" value="1"/>
</dbReference>
<dbReference type="InterPro" id="IPR013324">
    <property type="entry name" value="RNA_pol_sigma_r3/r4-like"/>
</dbReference>
<dbReference type="InterPro" id="IPR013325">
    <property type="entry name" value="RNA_pol_sigma_r2"/>
</dbReference>
<protein>
    <submittedName>
        <fullName evidence="6">Sigma-70 family RNA polymerase sigma factor</fullName>
    </submittedName>
</protein>
<dbReference type="Proteomes" id="UP001377337">
    <property type="component" value="Chromosome"/>
</dbReference>
<dbReference type="EMBL" id="CP147407">
    <property type="protein sequence ID" value="WXB98376.1"/>
    <property type="molecule type" value="Genomic_DNA"/>
</dbReference>
<dbReference type="Pfam" id="PF04542">
    <property type="entry name" value="Sigma70_r2"/>
    <property type="match status" value="1"/>
</dbReference>
<proteinExistence type="predicted"/>
<keyword evidence="2" id="KW-0731">Sigma factor</keyword>
<dbReference type="InterPro" id="IPR014284">
    <property type="entry name" value="RNA_pol_sigma-70_dom"/>
</dbReference>
<evidence type="ECO:0000313" key="7">
    <source>
        <dbReference type="Proteomes" id="UP001377337"/>
    </source>
</evidence>
<dbReference type="PANTHER" id="PTHR30385">
    <property type="entry name" value="SIGMA FACTOR F FLAGELLAR"/>
    <property type="match status" value="1"/>
</dbReference>
<evidence type="ECO:0000313" key="6">
    <source>
        <dbReference type="EMBL" id="WXB98376.1"/>
    </source>
</evidence>
<keyword evidence="3" id="KW-0238">DNA-binding</keyword>
<keyword evidence="7" id="KW-1185">Reference proteome</keyword>
<reference evidence="6 7" key="1">
    <citation type="submission" date="2024-02" db="EMBL/GenBank/DDBJ databases">
        <title>Seven novel Bacillus-like species.</title>
        <authorList>
            <person name="Liu G."/>
        </authorList>
    </citation>
    <scope>NUCLEOTIDE SEQUENCE [LARGE SCALE GENOMIC DNA]</scope>
    <source>
        <strain evidence="6 7">FJAT-52054</strain>
    </source>
</reference>
<organism evidence="6 7">
    <name type="scientific">Metabacillus sediminis</name>
    <dbReference type="NCBI Taxonomy" id="3117746"/>
    <lineage>
        <taxon>Bacteria</taxon>
        <taxon>Bacillati</taxon>
        <taxon>Bacillota</taxon>
        <taxon>Bacilli</taxon>
        <taxon>Bacillales</taxon>
        <taxon>Bacillaceae</taxon>
        <taxon>Metabacillus</taxon>
    </lineage>
</organism>
<gene>
    <name evidence="6" type="ORF">WCV65_07855</name>
</gene>
<evidence type="ECO:0000256" key="2">
    <source>
        <dbReference type="ARBA" id="ARBA00023082"/>
    </source>
</evidence>
<sequence>MNYSQLLERYKPMILHLLKRLSIYRNHEEFFQTACIALWEASNQYMPSKGSMDAYFYLYIKGKLMNEMTRQNRLSEREDLKDDFSYAEDCHILKETEDQFDWGELEKDLTLNQKKWMHGYAYLGLTITEIASLEGVTPAAVKSWRRDALRKLKKQLTK</sequence>
<dbReference type="SUPFAM" id="SSF88659">
    <property type="entry name" value="Sigma3 and sigma4 domains of RNA polymerase sigma factors"/>
    <property type="match status" value="1"/>
</dbReference>
<dbReference type="Gene3D" id="1.10.10.10">
    <property type="entry name" value="Winged helix-like DNA-binding domain superfamily/Winged helix DNA-binding domain"/>
    <property type="match status" value="1"/>
</dbReference>
<dbReference type="InterPro" id="IPR007627">
    <property type="entry name" value="RNA_pol_sigma70_r2"/>
</dbReference>
<evidence type="ECO:0000256" key="4">
    <source>
        <dbReference type="ARBA" id="ARBA00023163"/>
    </source>
</evidence>
<dbReference type="RefSeq" id="WP_338781386.1">
    <property type="nucleotide sequence ID" value="NZ_CP147407.1"/>
</dbReference>
<name>A0ABZ2NL13_9BACI</name>
<keyword evidence="1" id="KW-0805">Transcription regulation</keyword>
<dbReference type="Gene3D" id="1.10.1740.10">
    <property type="match status" value="1"/>
</dbReference>
<dbReference type="InterPro" id="IPR036388">
    <property type="entry name" value="WH-like_DNA-bd_sf"/>
</dbReference>
<evidence type="ECO:0000256" key="1">
    <source>
        <dbReference type="ARBA" id="ARBA00023015"/>
    </source>
</evidence>
<keyword evidence="4" id="KW-0804">Transcription</keyword>
<accession>A0ABZ2NL13</accession>
<dbReference type="SUPFAM" id="SSF88946">
    <property type="entry name" value="Sigma2 domain of RNA polymerase sigma factors"/>
    <property type="match status" value="1"/>
</dbReference>